<evidence type="ECO:0000256" key="2">
    <source>
        <dbReference type="ARBA" id="ARBA00009085"/>
    </source>
</evidence>
<dbReference type="Pfam" id="PF00627">
    <property type="entry name" value="UBA"/>
    <property type="match status" value="2"/>
</dbReference>
<dbReference type="OrthoDB" id="361536at2759"/>
<evidence type="ECO:0000256" key="9">
    <source>
        <dbReference type="ARBA" id="ARBA00022807"/>
    </source>
</evidence>
<evidence type="ECO:0000313" key="19">
    <source>
        <dbReference type="EMBL" id="EEH56731.1"/>
    </source>
</evidence>
<dbReference type="SUPFAM" id="SSF54001">
    <property type="entry name" value="Cysteine proteinases"/>
    <property type="match status" value="1"/>
</dbReference>
<dbReference type="InterPro" id="IPR018200">
    <property type="entry name" value="USP_CS"/>
</dbReference>
<dbReference type="Pfam" id="PF02148">
    <property type="entry name" value="zf-UBP"/>
    <property type="match status" value="1"/>
</dbReference>
<organism evidence="20">
    <name type="scientific">Micromonas pusilla (strain CCMP1545)</name>
    <name type="common">Picoplanktonic green alga</name>
    <dbReference type="NCBI Taxonomy" id="564608"/>
    <lineage>
        <taxon>Eukaryota</taxon>
        <taxon>Viridiplantae</taxon>
        <taxon>Chlorophyta</taxon>
        <taxon>Mamiellophyceae</taxon>
        <taxon>Mamiellales</taxon>
        <taxon>Mamiellaceae</taxon>
        <taxon>Micromonas</taxon>
    </lineage>
</organism>
<feature type="domain" description="USP" evidence="17">
    <location>
        <begin position="324"/>
        <end position="853"/>
    </location>
</feature>
<dbReference type="FunFam" id="1.10.8.10:FF:000086">
    <property type="entry name" value="Ubiquitin carboxyl-terminal hydrolase"/>
    <property type="match status" value="1"/>
</dbReference>
<evidence type="ECO:0000256" key="4">
    <source>
        <dbReference type="ARBA" id="ARBA00022723"/>
    </source>
</evidence>
<dbReference type="OMA" id="FVPCEHT"/>
<feature type="active site" description="Nucleophile" evidence="12">
    <location>
        <position position="333"/>
    </location>
</feature>
<dbReference type="STRING" id="564608.C1MV21"/>
<evidence type="ECO:0000256" key="14">
    <source>
        <dbReference type="PROSITE-ProRule" id="PRU00502"/>
    </source>
</evidence>
<evidence type="ECO:0000256" key="12">
    <source>
        <dbReference type="PIRSR" id="PIRSR016308-1"/>
    </source>
</evidence>
<dbReference type="SUPFAM" id="SSF57850">
    <property type="entry name" value="RING/U-box"/>
    <property type="match status" value="1"/>
</dbReference>
<evidence type="ECO:0000256" key="8">
    <source>
        <dbReference type="ARBA" id="ARBA00022801"/>
    </source>
</evidence>
<dbReference type="Pfam" id="PF00443">
    <property type="entry name" value="UCH"/>
    <property type="match status" value="1"/>
</dbReference>
<evidence type="ECO:0000256" key="13">
    <source>
        <dbReference type="PIRSR" id="PIRSR016308-3"/>
    </source>
</evidence>
<dbReference type="PANTHER" id="PTHR24006:SF664">
    <property type="entry name" value="UBIQUITIN CARBOXYL-TERMINAL HYDROLASE"/>
    <property type="match status" value="1"/>
</dbReference>
<dbReference type="EC" id="3.4.19.12" evidence="11"/>
<dbReference type="InterPro" id="IPR038765">
    <property type="entry name" value="Papain-like_cys_pep_sf"/>
</dbReference>
<feature type="region of interest" description="Disordered" evidence="15">
    <location>
        <begin position="769"/>
        <end position="789"/>
    </location>
</feature>
<protein>
    <recommendedName>
        <fullName evidence="11">Ubiquitin carboxyl-terminal hydrolase</fullName>
        <ecNumber evidence="11">3.4.19.12</ecNumber>
    </recommendedName>
</protein>
<keyword evidence="20" id="KW-1185">Reference proteome</keyword>
<dbReference type="SMART" id="SM00290">
    <property type="entry name" value="ZnF_UBP"/>
    <property type="match status" value="1"/>
</dbReference>
<keyword evidence="10 11" id="KW-0862">Zinc</keyword>
<dbReference type="SUPFAM" id="SSF46934">
    <property type="entry name" value="UBA-like"/>
    <property type="match status" value="1"/>
</dbReference>
<dbReference type="PROSITE" id="PS00973">
    <property type="entry name" value="USP_2"/>
    <property type="match status" value="1"/>
</dbReference>
<dbReference type="PIRSF" id="PIRSF016308">
    <property type="entry name" value="UBP"/>
    <property type="match status" value="1"/>
</dbReference>
<dbReference type="SMART" id="SM00165">
    <property type="entry name" value="UBA"/>
    <property type="match status" value="2"/>
</dbReference>
<dbReference type="KEGG" id="mpp:MICPUCDRAFT_34035"/>
<feature type="domain" description="UBA" evidence="16">
    <location>
        <begin position="639"/>
        <end position="685"/>
    </location>
</feature>
<dbReference type="InterPro" id="IPR013083">
    <property type="entry name" value="Znf_RING/FYVE/PHD"/>
</dbReference>
<feature type="region of interest" description="Disordered" evidence="15">
    <location>
        <begin position="502"/>
        <end position="534"/>
    </location>
</feature>
<keyword evidence="9 11" id="KW-0788">Thiol protease</keyword>
<feature type="region of interest" description="Disordered" evidence="15">
    <location>
        <begin position="612"/>
        <end position="642"/>
    </location>
</feature>
<evidence type="ECO:0000256" key="5">
    <source>
        <dbReference type="ARBA" id="ARBA00022737"/>
    </source>
</evidence>
<feature type="domain" description="UBP-type" evidence="18">
    <location>
        <begin position="164"/>
        <end position="282"/>
    </location>
</feature>
<feature type="compositionally biased region" description="Basic and acidic residues" evidence="15">
    <location>
        <begin position="177"/>
        <end position="188"/>
    </location>
</feature>
<evidence type="ECO:0000259" key="17">
    <source>
        <dbReference type="PROSITE" id="PS50235"/>
    </source>
</evidence>
<dbReference type="Gene3D" id="3.30.40.10">
    <property type="entry name" value="Zinc/RING finger domain, C3HC4 (zinc finger)"/>
    <property type="match status" value="2"/>
</dbReference>
<sequence length="854" mass="91106">MDEATLSAVRAAMMTAKTPGAYDKVYKDECVYSYDTPLSPTGLYVNLSTHHGVGEAHLALDHEKTGNVLYLHQRWVKTPKPAAAAAAVPTKMAIGVEGGFALDEDAAKYDVAKHHSLVVMPTKTFVSLPCDDLPTVVLNAVDGVLRHAGFHDQSEVAAWSEERRESKYARTLTQEPSEGRKISPDKSSWRCVDTGAVENLWLNLGDGHIGSGRQHWDGSGGNGSALRHYEEMRAKGKEYPLVVKLGTIAPSGADVYSYAPDEDDMVEDPLLAEHLSHWGIDVMTMEKTEKSMAELQIDLNKGFEFDKITESGAELESVSGPNLVGLANLGNTCYVASVAQVLKTLPAVVDRYVAPAMDLARGAPADVTCDFPAQMSKLCVGLVTDKYASAESAVNAGAHESAVNPRMFKNLVGRGHAEFSTGRQQDAVEFFQHLLEQMTREEHKAKARLGDAPPTASQFEFEVEEKTTCVESGAVRYVTRRDNVLPLDVPVESATNAAAVSEFKERELKRQKTSSEGSGGGGGGGKEKADDEEPVRPVVPFDACVAKIAAPELVDDFYSTALGRKGTASKTTRMKTMPNVLAVQVRRYYVAEDWTAKKLDALVPMPTTMDLESSLRGRGMQPGETPLPDPEGPASAEAAADGKGNGAEIVAQLVSMGFSENGSKRAAIATNNVSADGAMEWVFAHMEDADFNDPPTAVTSAQSAAATSPASVVGTNPESLMMLTSMGFADVHATAALKRSGGDVERAADWLFSHSDDLDAACAEVMSGGGDDGNGVGNGSSGGVSPPESPVVDGVGRYELFGVVSHLGSNTACGHYVAHVLVDGTWCIFNDRKVAKSANVPLDLGYLYFYRRTA</sequence>
<proteinExistence type="inferred from homology"/>
<evidence type="ECO:0000256" key="10">
    <source>
        <dbReference type="ARBA" id="ARBA00022833"/>
    </source>
</evidence>
<evidence type="ECO:0000256" key="15">
    <source>
        <dbReference type="SAM" id="MobiDB-lite"/>
    </source>
</evidence>
<dbReference type="InterPro" id="IPR041432">
    <property type="entry name" value="UBP13_Znf-UBP_var"/>
</dbReference>
<accession>C1MV21</accession>
<evidence type="ECO:0000256" key="11">
    <source>
        <dbReference type="PIRNR" id="PIRNR016308"/>
    </source>
</evidence>
<dbReference type="RefSeq" id="XP_003059599.1">
    <property type="nucleotide sequence ID" value="XM_003059553.1"/>
</dbReference>
<evidence type="ECO:0000256" key="6">
    <source>
        <dbReference type="ARBA" id="ARBA00022771"/>
    </source>
</evidence>
<dbReference type="AlphaFoldDB" id="C1MV21"/>
<dbReference type="PROSITE" id="PS50271">
    <property type="entry name" value="ZF_UBP"/>
    <property type="match status" value="1"/>
</dbReference>
<dbReference type="InterPro" id="IPR001607">
    <property type="entry name" value="Znf_UBP"/>
</dbReference>
<feature type="binding site" evidence="13">
    <location>
        <position position="191"/>
    </location>
    <ligand>
        <name>Zn(2+)</name>
        <dbReference type="ChEBI" id="CHEBI:29105"/>
    </ligand>
</feature>
<evidence type="ECO:0000313" key="20">
    <source>
        <dbReference type="Proteomes" id="UP000001876"/>
    </source>
</evidence>
<dbReference type="GO" id="GO:0005829">
    <property type="term" value="C:cytosol"/>
    <property type="evidence" value="ECO:0007669"/>
    <property type="project" value="TreeGrafter"/>
</dbReference>
<keyword evidence="6 14" id="KW-0863">Zinc-finger</keyword>
<feature type="region of interest" description="Disordered" evidence="15">
    <location>
        <begin position="694"/>
        <end position="713"/>
    </location>
</feature>
<evidence type="ECO:0000259" key="18">
    <source>
        <dbReference type="PROSITE" id="PS50271"/>
    </source>
</evidence>
<dbReference type="GO" id="GO:0004843">
    <property type="term" value="F:cysteine-type deubiquitinase activity"/>
    <property type="evidence" value="ECO:0007669"/>
    <property type="project" value="UniProtKB-UniRule"/>
</dbReference>
<dbReference type="InterPro" id="IPR016652">
    <property type="entry name" value="Ubiquitinyl_hydrolase"/>
</dbReference>
<dbReference type="EMBL" id="GG663740">
    <property type="protein sequence ID" value="EEH56731.1"/>
    <property type="molecule type" value="Genomic_DNA"/>
</dbReference>
<dbReference type="GO" id="GO:0016579">
    <property type="term" value="P:protein deubiquitination"/>
    <property type="evidence" value="ECO:0007669"/>
    <property type="project" value="InterPro"/>
</dbReference>
<dbReference type="GeneID" id="9685039"/>
<keyword evidence="4 11" id="KW-0479">Metal-binding</keyword>
<dbReference type="PANTHER" id="PTHR24006">
    <property type="entry name" value="UBIQUITIN CARBOXYL-TERMINAL HYDROLASE"/>
    <property type="match status" value="1"/>
</dbReference>
<dbReference type="InterPro" id="IPR009060">
    <property type="entry name" value="UBA-like_sf"/>
</dbReference>
<dbReference type="GO" id="GO:0006508">
    <property type="term" value="P:proteolysis"/>
    <property type="evidence" value="ECO:0007669"/>
    <property type="project" value="UniProtKB-KW"/>
</dbReference>
<comment type="similarity">
    <text evidence="2 11">Belongs to the peptidase C19 family.</text>
</comment>
<keyword evidence="7 11" id="KW-0833">Ubl conjugation pathway</keyword>
<comment type="catalytic activity">
    <reaction evidence="1 11">
        <text>Thiol-dependent hydrolysis of ester, thioester, amide, peptide and isopeptide bonds formed by the C-terminal Gly of ubiquitin (a 76-residue protein attached to proteins as an intracellular targeting signal).</text>
        <dbReference type="EC" id="3.4.19.12"/>
    </reaction>
</comment>
<evidence type="ECO:0000256" key="1">
    <source>
        <dbReference type="ARBA" id="ARBA00000707"/>
    </source>
</evidence>
<dbReference type="InterPro" id="IPR001394">
    <property type="entry name" value="Peptidase_C19_UCH"/>
</dbReference>
<dbReference type="Proteomes" id="UP000001876">
    <property type="component" value="Unassembled WGS sequence"/>
</dbReference>
<dbReference type="InterPro" id="IPR050164">
    <property type="entry name" value="Peptidase_C19"/>
</dbReference>
<gene>
    <name evidence="19" type="ORF">MICPUCDRAFT_34035</name>
</gene>
<dbReference type="eggNOG" id="KOG0944">
    <property type="taxonomic scope" value="Eukaryota"/>
</dbReference>
<dbReference type="GO" id="GO:0005634">
    <property type="term" value="C:nucleus"/>
    <property type="evidence" value="ECO:0007669"/>
    <property type="project" value="TreeGrafter"/>
</dbReference>
<feature type="domain" description="UBA" evidence="16">
    <location>
        <begin position="714"/>
        <end position="754"/>
    </location>
</feature>
<keyword evidence="5" id="KW-0677">Repeat</keyword>
<dbReference type="CDD" id="cd14386">
    <property type="entry name" value="UBA2_UBP5"/>
    <property type="match status" value="1"/>
</dbReference>
<name>C1MV21_MICPC</name>
<evidence type="ECO:0000256" key="3">
    <source>
        <dbReference type="ARBA" id="ARBA00022670"/>
    </source>
</evidence>
<dbReference type="Gene3D" id="1.10.8.10">
    <property type="entry name" value="DNA helicase RuvA subunit, C-terminal domain"/>
    <property type="match status" value="1"/>
</dbReference>
<reference evidence="19 20" key="1">
    <citation type="journal article" date="2009" name="Science">
        <title>Green evolution and dynamic adaptations revealed by genomes of the marine picoeukaryotes Micromonas.</title>
        <authorList>
            <person name="Worden A.Z."/>
            <person name="Lee J.H."/>
            <person name="Mock T."/>
            <person name="Rouze P."/>
            <person name="Simmons M.P."/>
            <person name="Aerts A.L."/>
            <person name="Allen A.E."/>
            <person name="Cuvelier M.L."/>
            <person name="Derelle E."/>
            <person name="Everett M.V."/>
            <person name="Foulon E."/>
            <person name="Grimwood J."/>
            <person name="Gundlach H."/>
            <person name="Henrissat B."/>
            <person name="Napoli C."/>
            <person name="McDonald S.M."/>
            <person name="Parker M.S."/>
            <person name="Rombauts S."/>
            <person name="Salamov A."/>
            <person name="Von Dassow P."/>
            <person name="Badger J.H."/>
            <person name="Coutinho P.M."/>
            <person name="Demir E."/>
            <person name="Dubchak I."/>
            <person name="Gentemann C."/>
            <person name="Eikrem W."/>
            <person name="Gready J.E."/>
            <person name="John U."/>
            <person name="Lanier W."/>
            <person name="Lindquist E.A."/>
            <person name="Lucas S."/>
            <person name="Mayer K.F."/>
            <person name="Moreau H."/>
            <person name="Not F."/>
            <person name="Otillar R."/>
            <person name="Panaud O."/>
            <person name="Pangilinan J."/>
            <person name="Paulsen I."/>
            <person name="Piegu B."/>
            <person name="Poliakov A."/>
            <person name="Robbens S."/>
            <person name="Schmutz J."/>
            <person name="Toulza E."/>
            <person name="Wyss T."/>
            <person name="Zelensky A."/>
            <person name="Zhou K."/>
            <person name="Armbrust E.V."/>
            <person name="Bhattacharya D."/>
            <person name="Goodenough U.W."/>
            <person name="Van de Peer Y."/>
            <person name="Grigoriev I.V."/>
        </authorList>
    </citation>
    <scope>NUCLEOTIDE SEQUENCE [LARGE SCALE GENOMIC DNA]</scope>
    <source>
        <strain evidence="19 20">CCMP1545</strain>
    </source>
</reference>
<evidence type="ECO:0000256" key="7">
    <source>
        <dbReference type="ARBA" id="ARBA00022786"/>
    </source>
</evidence>
<dbReference type="InterPro" id="IPR015940">
    <property type="entry name" value="UBA"/>
</dbReference>
<feature type="region of interest" description="Disordered" evidence="15">
    <location>
        <begin position="168"/>
        <end position="188"/>
    </location>
</feature>
<dbReference type="PROSITE" id="PS50235">
    <property type="entry name" value="USP_3"/>
    <property type="match status" value="1"/>
</dbReference>
<dbReference type="InterPro" id="IPR028889">
    <property type="entry name" value="USP"/>
</dbReference>
<keyword evidence="8 11" id="KW-0378">Hydrolase</keyword>
<dbReference type="Gene3D" id="3.90.70.10">
    <property type="entry name" value="Cysteine proteinases"/>
    <property type="match status" value="2"/>
</dbReference>
<evidence type="ECO:0000259" key="16">
    <source>
        <dbReference type="PROSITE" id="PS50030"/>
    </source>
</evidence>
<dbReference type="GO" id="GO:0008270">
    <property type="term" value="F:zinc ion binding"/>
    <property type="evidence" value="ECO:0007669"/>
    <property type="project" value="UniProtKB-UniRule"/>
</dbReference>
<dbReference type="PROSITE" id="PS50030">
    <property type="entry name" value="UBA"/>
    <property type="match status" value="2"/>
</dbReference>
<feature type="compositionally biased region" description="Gly residues" evidence="15">
    <location>
        <begin position="769"/>
        <end position="782"/>
    </location>
</feature>
<keyword evidence="3 11" id="KW-0645">Protease</keyword>
<dbReference type="Pfam" id="PF17807">
    <property type="entry name" value="zf-UBP_var"/>
    <property type="match status" value="1"/>
</dbReference>
<feature type="active site" description="Proton acceptor" evidence="12">
    <location>
        <position position="815"/>
    </location>
</feature>